<dbReference type="CDD" id="cd07010">
    <property type="entry name" value="cupin_PMI_type_I_N_bac"/>
    <property type="match status" value="1"/>
</dbReference>
<protein>
    <submittedName>
        <fullName evidence="3">Mannose-6-phosphate isomerase class I</fullName>
    </submittedName>
</protein>
<evidence type="ECO:0000313" key="3">
    <source>
        <dbReference type="EMBL" id="MBB5182091.1"/>
    </source>
</evidence>
<dbReference type="SUPFAM" id="SSF51182">
    <property type="entry name" value="RmlC-like cupins"/>
    <property type="match status" value="1"/>
</dbReference>
<keyword evidence="3" id="KW-0413">Isomerase</keyword>
<evidence type="ECO:0000256" key="1">
    <source>
        <dbReference type="ARBA" id="ARBA00022723"/>
    </source>
</evidence>
<evidence type="ECO:0000256" key="2">
    <source>
        <dbReference type="ARBA" id="ARBA00022833"/>
    </source>
</evidence>
<evidence type="ECO:0000313" key="4">
    <source>
        <dbReference type="Proteomes" id="UP000539953"/>
    </source>
</evidence>
<dbReference type="PIRSF" id="PIRSF026713">
    <property type="entry name" value="PMI_Firm_long_prd"/>
    <property type="match status" value="1"/>
</dbReference>
<dbReference type="EMBL" id="JACHHK010000001">
    <property type="protein sequence ID" value="MBB5182091.1"/>
    <property type="molecule type" value="Genomic_DNA"/>
</dbReference>
<dbReference type="GO" id="GO:0046872">
    <property type="term" value="F:metal ion binding"/>
    <property type="evidence" value="ECO:0007669"/>
    <property type="project" value="UniProtKB-KW"/>
</dbReference>
<dbReference type="InterPro" id="IPR011051">
    <property type="entry name" value="RmlC_Cupin_sf"/>
</dbReference>
<reference evidence="3 4" key="1">
    <citation type="submission" date="2020-08" db="EMBL/GenBank/DDBJ databases">
        <title>Genomic Encyclopedia of Type Strains, Phase IV (KMG-IV): sequencing the most valuable type-strain genomes for metagenomic binning, comparative biology and taxonomic classification.</title>
        <authorList>
            <person name="Goeker M."/>
        </authorList>
    </citation>
    <scope>NUCLEOTIDE SEQUENCE [LARGE SCALE GENOMIC DNA]</scope>
    <source>
        <strain evidence="3 4">DSM 25799</strain>
    </source>
</reference>
<dbReference type="InterPro" id="IPR014710">
    <property type="entry name" value="RmlC-like_jellyroll"/>
</dbReference>
<keyword evidence="2" id="KW-0862">Zinc</keyword>
<sequence length="577" mass="66958">MSNYDRFPKTKVVGYENAAVTGYTDIFCKLKEEMQTAKVLCMDAYPGVDDSVLLEQIRQQLDPDVLIDMHDVWKEEETLYEQLKYYLTDDRVFAHMYYGELMDFIDEQRLAKAKKTVQEAEGSVVVYGFGAALVHPGDVLCYLDMARWEITLRYRDGMPNYQCTNYKEDSLKKIKRGYYVEWRVADKHKMTIFDRVDYFIDTNDTDHPKMVSGKALREGLCQVANQPFRTVPYFDPGVWGGQWMKKVCNLDPEADNYAWSFDGVPEENALHLDFGNAVMEIPCMDLVLRHPKELLGPQVYARFGAEFPIRFDFLDTMGGQNLSLQVHPVTEYIHRQFGMAYTQDESYYMLDAGEDACVYLGLKENVDREEMLEELRRANRGECLFDAEKYVNKIPAKKHDHFLIPAGTIHCSGKNAMVLEISATPYNFTFKLWDWARVGLDGLPRPVHIDHGEKVIQWDRTTPWVMDNLVDAFQTIESNEHYTEEHTGLHELEFLESRRYWIEDQVQIDNRNNVNMLNLIEGDHCMIESTDGSFAPFTVHYAETFIVPAQCHGYKIVNDTKDRIGVIRAYVRSPKAE</sequence>
<dbReference type="Gene3D" id="2.60.120.10">
    <property type="entry name" value="Jelly Rolls"/>
    <property type="match status" value="1"/>
</dbReference>
<comment type="caution">
    <text evidence="3">The sequence shown here is derived from an EMBL/GenBank/DDBJ whole genome shotgun (WGS) entry which is preliminary data.</text>
</comment>
<accession>A0A7W8CUW8</accession>
<keyword evidence="4" id="KW-1185">Reference proteome</keyword>
<keyword evidence="1" id="KW-0479">Metal-binding</keyword>
<dbReference type="PANTHER" id="PTHR42742:SF3">
    <property type="entry name" value="FRUCTOKINASE"/>
    <property type="match status" value="1"/>
</dbReference>
<dbReference type="InterPro" id="IPR051804">
    <property type="entry name" value="Carb_Metab_Reg_Kinase/Isom"/>
</dbReference>
<dbReference type="InterPro" id="IPR016847">
    <property type="entry name" value="Man6P_Isoase_Firm_lng_prd"/>
</dbReference>
<dbReference type="Proteomes" id="UP000539953">
    <property type="component" value="Unassembled WGS sequence"/>
</dbReference>
<gene>
    <name evidence="3" type="ORF">HNQ47_000094</name>
</gene>
<dbReference type="AlphaFoldDB" id="A0A7W8CUW8"/>
<dbReference type="GO" id="GO:0016853">
    <property type="term" value="F:isomerase activity"/>
    <property type="evidence" value="ECO:0007669"/>
    <property type="project" value="UniProtKB-KW"/>
</dbReference>
<dbReference type="RefSeq" id="WP_183326511.1">
    <property type="nucleotide sequence ID" value="NZ_JACHHK010000001.1"/>
</dbReference>
<name>A0A7W8CUW8_9FIRM</name>
<organism evidence="3 4">
    <name type="scientific">Catenisphaera adipataccumulans</name>
    <dbReference type="NCBI Taxonomy" id="700500"/>
    <lineage>
        <taxon>Bacteria</taxon>
        <taxon>Bacillati</taxon>
        <taxon>Bacillota</taxon>
        <taxon>Erysipelotrichia</taxon>
        <taxon>Erysipelotrichales</taxon>
        <taxon>Erysipelotrichaceae</taxon>
        <taxon>Catenisphaera</taxon>
    </lineage>
</organism>
<proteinExistence type="predicted"/>
<dbReference type="PANTHER" id="PTHR42742">
    <property type="entry name" value="TRANSCRIPTIONAL REPRESSOR MPRA"/>
    <property type="match status" value="1"/>
</dbReference>